<name>A0ABY9HWZ0_9ACTN</name>
<evidence type="ECO:0000256" key="1">
    <source>
        <dbReference type="SAM" id="MobiDB-lite"/>
    </source>
</evidence>
<dbReference type="RefSeq" id="WP_306061702.1">
    <property type="nucleotide sequence ID" value="NZ_CP120998.1"/>
</dbReference>
<keyword evidence="3" id="KW-1185">Reference proteome</keyword>
<gene>
    <name evidence="2" type="ORF">P8A18_34170</name>
</gene>
<reference evidence="2 3" key="1">
    <citation type="submission" date="2023-03" db="EMBL/GenBank/DDBJ databases">
        <title>Isolation and description of six Streptomyces strains from soil environments, able to metabolize different microbial glucans.</title>
        <authorList>
            <person name="Widen T."/>
            <person name="Larsbrink J."/>
        </authorList>
    </citation>
    <scope>NUCLEOTIDE SEQUENCE [LARGE SCALE GENOMIC DNA]</scope>
    <source>
        <strain evidence="2 3">Mut1</strain>
        <plasmid evidence="2 3">unnamed1</plasmid>
    </source>
</reference>
<evidence type="ECO:0000313" key="2">
    <source>
        <dbReference type="EMBL" id="WLQ38564.1"/>
    </source>
</evidence>
<evidence type="ECO:0000313" key="3">
    <source>
        <dbReference type="Proteomes" id="UP001239522"/>
    </source>
</evidence>
<protein>
    <submittedName>
        <fullName evidence="2">Uncharacterized protein</fullName>
    </submittedName>
</protein>
<dbReference type="Proteomes" id="UP001239522">
    <property type="component" value="Plasmid unnamed1"/>
</dbReference>
<dbReference type="EMBL" id="CP120998">
    <property type="protein sequence ID" value="WLQ38564.1"/>
    <property type="molecule type" value="Genomic_DNA"/>
</dbReference>
<keyword evidence="2" id="KW-0614">Plasmid</keyword>
<sequence>MLDGITKDVGAPPNHPGVASRSETSDNPLAACFVDYKGVAKAASTLNVDRARAVAAALTGGWTEAKERDEYEAPDDTVAVVRAVFKKRGWTVVMDYRGSSLSRTLSLSAFEDSCVTKVQAAEDTASSN</sequence>
<feature type="region of interest" description="Disordered" evidence="1">
    <location>
        <begin position="1"/>
        <end position="25"/>
    </location>
</feature>
<accession>A0ABY9HWZ0</accession>
<proteinExistence type="predicted"/>
<geneLocation type="plasmid" evidence="2 3">
    <name>unnamed1</name>
</geneLocation>
<organism evidence="2 3">
    <name type="scientific">Streptomyces castrisilvae</name>
    <dbReference type="NCBI Taxonomy" id="3033811"/>
    <lineage>
        <taxon>Bacteria</taxon>
        <taxon>Bacillati</taxon>
        <taxon>Actinomycetota</taxon>
        <taxon>Actinomycetes</taxon>
        <taxon>Kitasatosporales</taxon>
        <taxon>Streptomycetaceae</taxon>
        <taxon>Streptomyces</taxon>
    </lineage>
</organism>